<evidence type="ECO:0000256" key="1">
    <source>
        <dbReference type="ARBA" id="ARBA00023284"/>
    </source>
</evidence>
<organism evidence="3">
    <name type="scientific">Thiolapillus brandeum</name>
    <dbReference type="NCBI Taxonomy" id="1076588"/>
    <lineage>
        <taxon>Bacteria</taxon>
        <taxon>Pseudomonadati</taxon>
        <taxon>Pseudomonadota</taxon>
        <taxon>Gammaproteobacteria</taxon>
        <taxon>Chromatiales</taxon>
        <taxon>Sedimenticolaceae</taxon>
        <taxon>Thiolapillus</taxon>
    </lineage>
</organism>
<keyword evidence="1" id="KW-0676">Redox-active center</keyword>
<dbReference type="PROSITE" id="PS00194">
    <property type="entry name" value="THIOREDOXIN_1"/>
    <property type="match status" value="1"/>
</dbReference>
<dbReference type="InterPro" id="IPR013766">
    <property type="entry name" value="Thioredoxin_domain"/>
</dbReference>
<accession>A0A831WBF7</accession>
<dbReference type="PANTHER" id="PTHR32234:SF0">
    <property type="entry name" value="THIOL:DISULFIDE INTERCHANGE PROTEIN DSBD"/>
    <property type="match status" value="1"/>
</dbReference>
<sequence>SMALADGSVPWKDWSDAAFDQAKVENKLVLVDLSAEWCAYCKKMDATTWQDAKVLAVIEQDYVPIQIVDEKAPELAERYRQYGRPAVIIMDAGGKELMRRRGYMKPQWMEWMLQAVVQEHREGKL</sequence>
<dbReference type="EMBL" id="DRLF01000398">
    <property type="protein sequence ID" value="HEC07487.1"/>
    <property type="molecule type" value="Genomic_DNA"/>
</dbReference>
<dbReference type="SUPFAM" id="SSF52833">
    <property type="entry name" value="Thioredoxin-like"/>
    <property type="match status" value="1"/>
</dbReference>
<reference evidence="3" key="1">
    <citation type="journal article" date="2020" name="mSystems">
        <title>Genome- and Community-Level Interaction Insights into Carbon Utilization and Element Cycling Functions of Hydrothermarchaeota in Hydrothermal Sediment.</title>
        <authorList>
            <person name="Zhou Z."/>
            <person name="Liu Y."/>
            <person name="Xu W."/>
            <person name="Pan J."/>
            <person name="Luo Z.H."/>
            <person name="Li M."/>
        </authorList>
    </citation>
    <scope>NUCLEOTIDE SEQUENCE [LARGE SCALE GENOMIC DNA]</scope>
    <source>
        <strain evidence="3">HyVt-458</strain>
    </source>
</reference>
<dbReference type="AlphaFoldDB" id="A0A831WBF7"/>
<gene>
    <name evidence="3" type="ORF">ENJ12_11570</name>
</gene>
<dbReference type="Proteomes" id="UP000886339">
    <property type="component" value="Unassembled WGS sequence"/>
</dbReference>
<dbReference type="Gene3D" id="3.40.30.10">
    <property type="entry name" value="Glutaredoxin"/>
    <property type="match status" value="1"/>
</dbReference>
<protein>
    <submittedName>
        <fullName evidence="3">Thioredoxin family protein</fullName>
    </submittedName>
</protein>
<dbReference type="Pfam" id="PF13899">
    <property type="entry name" value="Thioredoxin_7"/>
    <property type="match status" value="1"/>
</dbReference>
<proteinExistence type="predicted"/>
<dbReference type="InterPro" id="IPR017937">
    <property type="entry name" value="Thioredoxin_CS"/>
</dbReference>
<comment type="caution">
    <text evidence="3">The sequence shown here is derived from an EMBL/GenBank/DDBJ whole genome shotgun (WGS) entry which is preliminary data.</text>
</comment>
<feature type="non-terminal residue" evidence="3">
    <location>
        <position position="1"/>
    </location>
</feature>
<name>A0A831WBF7_9GAMM</name>
<dbReference type="GO" id="GO:0015035">
    <property type="term" value="F:protein-disulfide reductase activity"/>
    <property type="evidence" value="ECO:0007669"/>
    <property type="project" value="TreeGrafter"/>
</dbReference>
<dbReference type="InterPro" id="IPR036249">
    <property type="entry name" value="Thioredoxin-like_sf"/>
</dbReference>
<evidence type="ECO:0000259" key="2">
    <source>
        <dbReference type="PROSITE" id="PS51352"/>
    </source>
</evidence>
<feature type="domain" description="Thioredoxin" evidence="2">
    <location>
        <begin position="1"/>
        <end position="122"/>
    </location>
</feature>
<evidence type="ECO:0000313" key="3">
    <source>
        <dbReference type="EMBL" id="HEC07487.1"/>
    </source>
</evidence>
<dbReference type="PROSITE" id="PS51352">
    <property type="entry name" value="THIOREDOXIN_2"/>
    <property type="match status" value="1"/>
</dbReference>
<dbReference type="GO" id="GO:0045454">
    <property type="term" value="P:cell redox homeostasis"/>
    <property type="evidence" value="ECO:0007669"/>
    <property type="project" value="TreeGrafter"/>
</dbReference>
<dbReference type="PANTHER" id="PTHR32234">
    <property type="entry name" value="THIOL:DISULFIDE INTERCHANGE PROTEIN DSBD"/>
    <property type="match status" value="1"/>
</dbReference>